<keyword evidence="2" id="KW-0472">Membrane</keyword>
<dbReference type="Proteomes" id="UP000646523">
    <property type="component" value="Unassembled WGS sequence"/>
</dbReference>
<feature type="compositionally biased region" description="Low complexity" evidence="1">
    <location>
        <begin position="121"/>
        <end position="132"/>
    </location>
</feature>
<comment type="caution">
    <text evidence="3">The sequence shown here is derived from an EMBL/GenBank/DDBJ whole genome shotgun (WGS) entry which is preliminary data.</text>
</comment>
<dbReference type="AlphaFoldDB" id="A0A917YTV6"/>
<feature type="compositionally biased region" description="Low complexity" evidence="1">
    <location>
        <begin position="164"/>
        <end position="186"/>
    </location>
</feature>
<keyword evidence="4" id="KW-1185">Reference proteome</keyword>
<dbReference type="EMBL" id="BMNH01000004">
    <property type="protein sequence ID" value="GGO66075.1"/>
    <property type="molecule type" value="Genomic_DNA"/>
</dbReference>
<proteinExistence type="predicted"/>
<feature type="region of interest" description="Disordered" evidence="1">
    <location>
        <begin position="41"/>
        <end position="227"/>
    </location>
</feature>
<evidence type="ECO:0000256" key="2">
    <source>
        <dbReference type="SAM" id="Phobius"/>
    </source>
</evidence>
<evidence type="ECO:0000256" key="1">
    <source>
        <dbReference type="SAM" id="MobiDB-lite"/>
    </source>
</evidence>
<keyword evidence="2" id="KW-1133">Transmembrane helix</keyword>
<feature type="compositionally biased region" description="Low complexity" evidence="1">
    <location>
        <begin position="194"/>
        <end position="205"/>
    </location>
</feature>
<keyword evidence="2" id="KW-0812">Transmembrane</keyword>
<name>A0A917YTV6_9ACTN</name>
<reference evidence="3" key="2">
    <citation type="submission" date="2020-09" db="EMBL/GenBank/DDBJ databases">
        <authorList>
            <person name="Sun Q."/>
            <person name="Zhou Y."/>
        </authorList>
    </citation>
    <scope>NUCLEOTIDE SEQUENCE</scope>
    <source>
        <strain evidence="3">CGMCC 4.7368</strain>
    </source>
</reference>
<reference evidence="3" key="1">
    <citation type="journal article" date="2014" name="Int. J. Syst. Evol. Microbiol.">
        <title>Complete genome sequence of Corynebacterium casei LMG S-19264T (=DSM 44701T), isolated from a smear-ripened cheese.</title>
        <authorList>
            <consortium name="US DOE Joint Genome Institute (JGI-PGF)"/>
            <person name="Walter F."/>
            <person name="Albersmeier A."/>
            <person name="Kalinowski J."/>
            <person name="Ruckert C."/>
        </authorList>
    </citation>
    <scope>NUCLEOTIDE SEQUENCE</scope>
    <source>
        <strain evidence="3">CGMCC 4.7368</strain>
    </source>
</reference>
<sequence length="242" mass="24327">MSSLRSIRPGSRGRLAPVAGVAGVLAIAGLGIFLAFTGTSRPASKKAPINDQEAVLSGASSIPSPTPQARYPAPSPTVPAPGEHTGAAGQANRPAEVRTVSSGGHPAPVTRWLEVLPPPGATAAGALPPEAAVDATVPPARDGEATSATAERGPAGSPAPGPTQPRAAATQPAPTITTVTTLPALPSMTPPVRPAATQPPGTARRTPPPEPPAPQIRGADPCATFDDFRRPYCDQLLDGLHR</sequence>
<organism evidence="3 4">
    <name type="scientific">Nonomuraea cavernae</name>
    <dbReference type="NCBI Taxonomy" id="2045107"/>
    <lineage>
        <taxon>Bacteria</taxon>
        <taxon>Bacillati</taxon>
        <taxon>Actinomycetota</taxon>
        <taxon>Actinomycetes</taxon>
        <taxon>Streptosporangiales</taxon>
        <taxon>Streptosporangiaceae</taxon>
        <taxon>Nonomuraea</taxon>
    </lineage>
</organism>
<accession>A0A917YTV6</accession>
<evidence type="ECO:0000313" key="4">
    <source>
        <dbReference type="Proteomes" id="UP000646523"/>
    </source>
</evidence>
<protein>
    <submittedName>
        <fullName evidence="3">Uncharacterized protein</fullName>
    </submittedName>
</protein>
<evidence type="ECO:0000313" key="3">
    <source>
        <dbReference type="EMBL" id="GGO66075.1"/>
    </source>
</evidence>
<feature type="transmembrane region" description="Helical" evidence="2">
    <location>
        <begin position="15"/>
        <end position="36"/>
    </location>
</feature>
<gene>
    <name evidence="3" type="ORF">GCM10012289_19220</name>
</gene>